<evidence type="ECO:0000313" key="7">
    <source>
        <dbReference type="Proteomes" id="UP000017836"/>
    </source>
</evidence>
<keyword evidence="3 5" id="KW-0732">Signal</keyword>
<evidence type="ECO:0000256" key="3">
    <source>
        <dbReference type="ARBA" id="ARBA00022729"/>
    </source>
</evidence>
<comment type="similarity">
    <text evidence="1">Belongs to the plant rapid alkalinization factor (RALF) family.</text>
</comment>
<dbReference type="GO" id="GO:0005179">
    <property type="term" value="F:hormone activity"/>
    <property type="evidence" value="ECO:0007669"/>
    <property type="project" value="UniProtKB-KW"/>
</dbReference>
<gene>
    <name evidence="6" type="ORF">AMTR_s00117p00131230</name>
</gene>
<evidence type="ECO:0000256" key="2">
    <source>
        <dbReference type="ARBA" id="ARBA00022702"/>
    </source>
</evidence>
<dbReference type="EMBL" id="KI395608">
    <property type="protein sequence ID" value="ERM97992.1"/>
    <property type="molecule type" value="Genomic_DNA"/>
</dbReference>
<keyword evidence="2" id="KW-0372">Hormone</keyword>
<feature type="chain" id="PRO_5004807380" description="Rapid ALkalinization Factor" evidence="5">
    <location>
        <begin position="23"/>
        <end position="116"/>
    </location>
</feature>
<organism evidence="6 7">
    <name type="scientific">Amborella trichopoda</name>
    <dbReference type="NCBI Taxonomy" id="13333"/>
    <lineage>
        <taxon>Eukaryota</taxon>
        <taxon>Viridiplantae</taxon>
        <taxon>Streptophyta</taxon>
        <taxon>Embryophyta</taxon>
        <taxon>Tracheophyta</taxon>
        <taxon>Spermatophyta</taxon>
        <taxon>Magnoliopsida</taxon>
        <taxon>Amborellales</taxon>
        <taxon>Amborellaceae</taxon>
        <taxon>Amborella</taxon>
    </lineage>
</organism>
<reference evidence="7" key="1">
    <citation type="journal article" date="2013" name="Science">
        <title>The Amborella genome and the evolution of flowering plants.</title>
        <authorList>
            <consortium name="Amborella Genome Project"/>
        </authorList>
    </citation>
    <scope>NUCLEOTIDE SEQUENCE [LARGE SCALE GENOMIC DNA]</scope>
</reference>
<dbReference type="Proteomes" id="UP000017836">
    <property type="component" value="Unassembled WGS sequence"/>
</dbReference>
<dbReference type="GO" id="GO:0019722">
    <property type="term" value="P:calcium-mediated signaling"/>
    <property type="evidence" value="ECO:0000318"/>
    <property type="project" value="GO_Central"/>
</dbReference>
<dbReference type="Pfam" id="PF05498">
    <property type="entry name" value="RALF"/>
    <property type="match status" value="1"/>
</dbReference>
<evidence type="ECO:0000256" key="5">
    <source>
        <dbReference type="SAM" id="SignalP"/>
    </source>
</evidence>
<evidence type="ECO:0000256" key="4">
    <source>
        <dbReference type="ARBA" id="ARBA00023157"/>
    </source>
</evidence>
<keyword evidence="7" id="KW-1185">Reference proteome</keyword>
<dbReference type="Gramene" id="ERM97992">
    <property type="protein sequence ID" value="ERM97992"/>
    <property type="gene ID" value="AMTR_s00117p00131230"/>
</dbReference>
<name>W1NQE6_AMBTC</name>
<accession>W1NQE6</accession>
<evidence type="ECO:0000256" key="1">
    <source>
        <dbReference type="ARBA" id="ARBA00009178"/>
    </source>
</evidence>
<feature type="signal peptide" evidence="5">
    <location>
        <begin position="1"/>
        <end position="22"/>
    </location>
</feature>
<evidence type="ECO:0000313" key="6">
    <source>
        <dbReference type="EMBL" id="ERM97992.1"/>
    </source>
</evidence>
<dbReference type="AlphaFoldDB" id="W1NQE6"/>
<proteinExistence type="inferred from homology"/>
<dbReference type="HOGENOM" id="CLU_2100190_0_0_1"/>
<sequence length="116" mass="12605">MVKKMQSLVILLVFSVPLRCNATSTSLKISTQCANNSSPATSQCFIEEEEEVGETQLGRVVRRVLANGNFINKEPLTKDNIPCNQGPQKNYGGECLGKPANPQRGYKGRGATCVKC</sequence>
<evidence type="ECO:0008006" key="8">
    <source>
        <dbReference type="Google" id="ProtNLM"/>
    </source>
</evidence>
<keyword evidence="4" id="KW-1015">Disulfide bond</keyword>
<dbReference type="InterPro" id="IPR008801">
    <property type="entry name" value="RALF"/>
</dbReference>
<protein>
    <recommendedName>
        <fullName evidence="8">Rapid ALkalinization Factor</fullName>
    </recommendedName>
</protein>